<evidence type="ECO:0000313" key="1">
    <source>
        <dbReference type="EMBL" id="KIY67571.1"/>
    </source>
</evidence>
<sequence>MMKLYLRYLKWWATRMWSCLARCAEFVPPLSKESPFQSNTRSESSSNEHHMFVALGLGSLCTDSALHMECLY</sequence>
<dbReference type="Proteomes" id="UP000054007">
    <property type="component" value="Unassembled WGS sequence"/>
</dbReference>
<keyword evidence="2" id="KW-1185">Reference proteome</keyword>
<accession>A0A0D7BDC7</accession>
<gene>
    <name evidence="1" type="ORF">CYLTODRAFT_288297</name>
</gene>
<evidence type="ECO:0000313" key="2">
    <source>
        <dbReference type="Proteomes" id="UP000054007"/>
    </source>
</evidence>
<reference evidence="1 2" key="1">
    <citation type="journal article" date="2015" name="Fungal Genet. Biol.">
        <title>Evolution of novel wood decay mechanisms in Agaricales revealed by the genome sequences of Fistulina hepatica and Cylindrobasidium torrendii.</title>
        <authorList>
            <person name="Floudas D."/>
            <person name="Held B.W."/>
            <person name="Riley R."/>
            <person name="Nagy L.G."/>
            <person name="Koehler G."/>
            <person name="Ransdell A.S."/>
            <person name="Younus H."/>
            <person name="Chow J."/>
            <person name="Chiniquy J."/>
            <person name="Lipzen A."/>
            <person name="Tritt A."/>
            <person name="Sun H."/>
            <person name="Haridas S."/>
            <person name="LaButti K."/>
            <person name="Ohm R.A."/>
            <person name="Kues U."/>
            <person name="Blanchette R.A."/>
            <person name="Grigoriev I.V."/>
            <person name="Minto R.E."/>
            <person name="Hibbett D.S."/>
        </authorList>
    </citation>
    <scope>NUCLEOTIDE SEQUENCE [LARGE SCALE GENOMIC DNA]</scope>
    <source>
        <strain evidence="1 2">FP15055 ss-10</strain>
    </source>
</reference>
<organism evidence="1 2">
    <name type="scientific">Cylindrobasidium torrendii FP15055 ss-10</name>
    <dbReference type="NCBI Taxonomy" id="1314674"/>
    <lineage>
        <taxon>Eukaryota</taxon>
        <taxon>Fungi</taxon>
        <taxon>Dikarya</taxon>
        <taxon>Basidiomycota</taxon>
        <taxon>Agaricomycotina</taxon>
        <taxon>Agaricomycetes</taxon>
        <taxon>Agaricomycetidae</taxon>
        <taxon>Agaricales</taxon>
        <taxon>Marasmiineae</taxon>
        <taxon>Physalacriaceae</taxon>
        <taxon>Cylindrobasidium</taxon>
    </lineage>
</organism>
<dbReference type="AlphaFoldDB" id="A0A0D7BDC7"/>
<name>A0A0D7BDC7_9AGAR</name>
<protein>
    <submittedName>
        <fullName evidence="1">Uncharacterized protein</fullName>
    </submittedName>
</protein>
<dbReference type="EMBL" id="KN880522">
    <property type="protein sequence ID" value="KIY67571.1"/>
    <property type="molecule type" value="Genomic_DNA"/>
</dbReference>
<proteinExistence type="predicted"/>